<protein>
    <submittedName>
        <fullName evidence="2">Pimeloyl-ACP methyl ester carboxylesterase</fullName>
    </submittedName>
</protein>
<gene>
    <name evidence="2" type="ORF">BJ960_000685</name>
</gene>
<reference evidence="2 3" key="1">
    <citation type="submission" date="2020-07" db="EMBL/GenBank/DDBJ databases">
        <title>Sequencing the genomes of 1000 actinobacteria strains.</title>
        <authorList>
            <person name="Klenk H.-P."/>
        </authorList>
    </citation>
    <scope>NUCLEOTIDE SEQUENCE [LARGE SCALE GENOMIC DNA]</scope>
    <source>
        <strain evidence="2 3">DSM 17380</strain>
    </source>
</reference>
<dbReference type="PANTHER" id="PTHR43433">
    <property type="entry name" value="HYDROLASE, ALPHA/BETA FOLD FAMILY PROTEIN"/>
    <property type="match status" value="1"/>
</dbReference>
<evidence type="ECO:0000313" key="3">
    <source>
        <dbReference type="Proteomes" id="UP000586095"/>
    </source>
</evidence>
<evidence type="ECO:0000259" key="1">
    <source>
        <dbReference type="Pfam" id="PF00561"/>
    </source>
</evidence>
<accession>A0A852RGQ5</accession>
<dbReference type="AlphaFoldDB" id="A0A852RGQ5"/>
<dbReference type="PANTHER" id="PTHR43433:SF5">
    <property type="entry name" value="AB HYDROLASE-1 DOMAIN-CONTAINING PROTEIN"/>
    <property type="match status" value="1"/>
</dbReference>
<dbReference type="InterPro" id="IPR029058">
    <property type="entry name" value="AB_hydrolase_fold"/>
</dbReference>
<keyword evidence="3" id="KW-1185">Reference proteome</keyword>
<dbReference type="RefSeq" id="WP_185986272.1">
    <property type="nucleotide sequence ID" value="NZ_BAAALZ010000002.1"/>
</dbReference>
<feature type="domain" description="AB hydrolase-1" evidence="1">
    <location>
        <begin position="41"/>
        <end position="285"/>
    </location>
</feature>
<proteinExistence type="predicted"/>
<dbReference type="InterPro" id="IPR050471">
    <property type="entry name" value="AB_hydrolase"/>
</dbReference>
<dbReference type="Pfam" id="PF00561">
    <property type="entry name" value="Abhydrolase_1"/>
    <property type="match status" value="1"/>
</dbReference>
<dbReference type="SUPFAM" id="SSF53474">
    <property type="entry name" value="alpha/beta-Hydrolases"/>
    <property type="match status" value="1"/>
</dbReference>
<dbReference type="GO" id="GO:0046503">
    <property type="term" value="P:glycerolipid catabolic process"/>
    <property type="evidence" value="ECO:0007669"/>
    <property type="project" value="TreeGrafter"/>
</dbReference>
<comment type="caution">
    <text evidence="2">The sequence shown here is derived from an EMBL/GenBank/DDBJ whole genome shotgun (WGS) entry which is preliminary data.</text>
</comment>
<evidence type="ECO:0000313" key="2">
    <source>
        <dbReference type="EMBL" id="NYD25882.1"/>
    </source>
</evidence>
<dbReference type="Gene3D" id="3.40.50.1820">
    <property type="entry name" value="alpha/beta hydrolase"/>
    <property type="match status" value="1"/>
</dbReference>
<dbReference type="Proteomes" id="UP000586095">
    <property type="component" value="Unassembled WGS sequence"/>
</dbReference>
<name>A0A852RGQ5_9MICO</name>
<dbReference type="EMBL" id="JACCBD010000001">
    <property type="protein sequence ID" value="NYD25882.1"/>
    <property type="molecule type" value="Genomic_DNA"/>
</dbReference>
<dbReference type="InterPro" id="IPR000073">
    <property type="entry name" value="AB_hydrolase_1"/>
</dbReference>
<organism evidence="2 3">
    <name type="scientific">Leucobacter aridicollis</name>
    <dbReference type="NCBI Taxonomy" id="283878"/>
    <lineage>
        <taxon>Bacteria</taxon>
        <taxon>Bacillati</taxon>
        <taxon>Actinomycetota</taxon>
        <taxon>Actinomycetes</taxon>
        <taxon>Micrococcales</taxon>
        <taxon>Microbacteriaceae</taxon>
        <taxon>Leucobacter</taxon>
    </lineage>
</organism>
<dbReference type="GO" id="GO:0004806">
    <property type="term" value="F:triacylglycerol lipase activity"/>
    <property type="evidence" value="ECO:0007669"/>
    <property type="project" value="TreeGrafter"/>
</dbReference>
<sequence length="304" mass="32081">MARITDEQQLHDLLEPDGERFCEISTGRVNYSLLGTPLRGTVLLIAGLSMHRTAWSPELIAGLHAAGYATLAADNRDAGLTDASGRHAGLGAGDEFRAAYGLVDMAGDLRELILALDVGPVHVVGMSMGGMIAQHLALLAPELVSSLTSVMSTTGDRAVGRPQQESKWVFLTPAPTDSREAYLAFSERYHAALAGPHYPDFERARETAEMTWARGVDLAGTARQLQAIQADGDRTERLRRVATPTLVVHGDADPLIGISGGIATAAAIPGARLHAIERMGHSIPWQCAGELTDAVVAHAGAASA</sequence>